<dbReference type="GO" id="GO:0005524">
    <property type="term" value="F:ATP binding"/>
    <property type="evidence" value="ECO:0007669"/>
    <property type="project" value="UniProtKB-UniRule"/>
</dbReference>
<dbReference type="Pfam" id="PF01580">
    <property type="entry name" value="FtsK_SpoIIIE"/>
    <property type="match status" value="3"/>
</dbReference>
<dbReference type="PANTHER" id="PTHR22683:SF1">
    <property type="entry name" value="TYPE VII SECRETION SYSTEM PROTEIN ESSC"/>
    <property type="match status" value="1"/>
</dbReference>
<dbReference type="PANTHER" id="PTHR22683">
    <property type="entry name" value="SPORULATION PROTEIN RELATED"/>
    <property type="match status" value="1"/>
</dbReference>
<feature type="binding site" evidence="9">
    <location>
        <begin position="1121"/>
        <end position="1128"/>
    </location>
    <ligand>
        <name>ATP</name>
        <dbReference type="ChEBI" id="CHEBI:30616"/>
    </ligand>
</feature>
<feature type="binding site" evidence="9">
    <location>
        <begin position="835"/>
        <end position="842"/>
    </location>
    <ligand>
        <name>ATP</name>
        <dbReference type="ChEBI" id="CHEBI:30616"/>
    </ligand>
</feature>
<dbReference type="Proteomes" id="UP000580474">
    <property type="component" value="Unassembled WGS sequence"/>
</dbReference>
<comment type="caution">
    <text evidence="13">The sequence shown here is derived from an EMBL/GenBank/DDBJ whole genome shotgun (WGS) entry which is preliminary data.</text>
</comment>
<keyword evidence="14" id="KW-1185">Reference proteome</keyword>
<gene>
    <name evidence="13" type="ORF">BJ969_004964</name>
</gene>
<dbReference type="InterPro" id="IPR023836">
    <property type="entry name" value="EccCa-like_Actinobacteria"/>
</dbReference>
<evidence type="ECO:0000256" key="9">
    <source>
        <dbReference type="PROSITE-ProRule" id="PRU00289"/>
    </source>
</evidence>
<keyword evidence="5 9" id="KW-0547">Nucleotide-binding</keyword>
<feature type="domain" description="FtsK" evidence="12">
    <location>
        <begin position="461"/>
        <end position="661"/>
    </location>
</feature>
<name>A0A840NHB8_9PSEU</name>
<dbReference type="InterPro" id="IPR002543">
    <property type="entry name" value="FtsK_dom"/>
</dbReference>
<evidence type="ECO:0000256" key="1">
    <source>
        <dbReference type="ARBA" id="ARBA00004651"/>
    </source>
</evidence>
<protein>
    <submittedName>
        <fullName evidence="13">S-DNA-T family DNA segregation ATPase FtsK/SpoIIIE</fullName>
    </submittedName>
</protein>
<dbReference type="InterPro" id="IPR050206">
    <property type="entry name" value="FtsK/SpoIIIE/SftA"/>
</dbReference>
<evidence type="ECO:0000256" key="8">
    <source>
        <dbReference type="ARBA" id="ARBA00023136"/>
    </source>
</evidence>
<evidence type="ECO:0000256" key="2">
    <source>
        <dbReference type="ARBA" id="ARBA00022475"/>
    </source>
</evidence>
<keyword evidence="8 11" id="KW-0472">Membrane</keyword>
<organism evidence="13 14">
    <name type="scientific">Saccharopolyspora gloriosae</name>
    <dbReference type="NCBI Taxonomy" id="455344"/>
    <lineage>
        <taxon>Bacteria</taxon>
        <taxon>Bacillati</taxon>
        <taxon>Actinomycetota</taxon>
        <taxon>Actinomycetes</taxon>
        <taxon>Pseudonocardiales</taxon>
        <taxon>Pseudonocardiaceae</taxon>
        <taxon>Saccharopolyspora</taxon>
    </lineage>
</organism>
<dbReference type="NCBIfam" id="TIGR03925">
    <property type="entry name" value="T7SS_EccC_b"/>
    <property type="match status" value="1"/>
</dbReference>
<evidence type="ECO:0000313" key="14">
    <source>
        <dbReference type="Proteomes" id="UP000580474"/>
    </source>
</evidence>
<dbReference type="SUPFAM" id="SSF52540">
    <property type="entry name" value="P-loop containing nucleoside triphosphate hydrolases"/>
    <property type="match status" value="3"/>
</dbReference>
<dbReference type="NCBIfam" id="TIGR03924">
    <property type="entry name" value="T7SS_EccC_a"/>
    <property type="match status" value="1"/>
</dbReference>
<keyword evidence="3 11" id="KW-0812">Transmembrane</keyword>
<dbReference type="PROSITE" id="PS50901">
    <property type="entry name" value="FTSK"/>
    <property type="match status" value="3"/>
</dbReference>
<dbReference type="Gene3D" id="3.40.50.300">
    <property type="entry name" value="P-loop containing nucleotide triphosphate hydrolases"/>
    <property type="match status" value="3"/>
</dbReference>
<feature type="domain" description="FtsK" evidence="12">
    <location>
        <begin position="1104"/>
        <end position="1287"/>
    </location>
</feature>
<proteinExistence type="predicted"/>
<feature type="region of interest" description="Disordered" evidence="10">
    <location>
        <begin position="1"/>
        <end position="35"/>
    </location>
</feature>
<dbReference type="SMART" id="SM00382">
    <property type="entry name" value="AAA"/>
    <property type="match status" value="3"/>
</dbReference>
<keyword evidence="2" id="KW-1003">Cell membrane</keyword>
<comment type="subcellular location">
    <subcellularLocation>
        <location evidence="1">Cell membrane</location>
        <topology evidence="1">Multi-pass membrane protein</topology>
    </subcellularLocation>
</comment>
<evidence type="ECO:0000256" key="7">
    <source>
        <dbReference type="ARBA" id="ARBA00022989"/>
    </source>
</evidence>
<keyword evidence="4" id="KW-0677">Repeat</keyword>
<dbReference type="InterPro" id="IPR027417">
    <property type="entry name" value="P-loop_NTPase"/>
</dbReference>
<feature type="transmembrane region" description="Helical" evidence="11">
    <location>
        <begin position="69"/>
        <end position="89"/>
    </location>
</feature>
<evidence type="ECO:0000256" key="10">
    <source>
        <dbReference type="SAM" id="MobiDB-lite"/>
    </source>
</evidence>
<evidence type="ECO:0000259" key="12">
    <source>
        <dbReference type="PROSITE" id="PS50901"/>
    </source>
</evidence>
<dbReference type="GO" id="GO:0005886">
    <property type="term" value="C:plasma membrane"/>
    <property type="evidence" value="ECO:0007669"/>
    <property type="project" value="UniProtKB-SubCell"/>
</dbReference>
<dbReference type="RefSeq" id="WP_221315933.1">
    <property type="nucleotide sequence ID" value="NZ_JACHIV010000001.1"/>
</dbReference>
<evidence type="ECO:0000256" key="4">
    <source>
        <dbReference type="ARBA" id="ARBA00022737"/>
    </source>
</evidence>
<sequence>MSTTLFRRPARRVGPAMPTDQVDLQEPPSLPQPQSSSLSMVLMYLPMALMAGAMMMMMMQPGRASGPMMYVGGGLMGTAMILMLVSQLLRAQTDRKHQLTGDRRDYLRYLAQTRRQVRKTLGEQHRASTWVHPAPGSLWSLVLSYRLWERRAAHEDFGEVRIGLGPQRAAVKMVPPQTKPVEDLEPLAAHALRRFLRAYTTLPSAPIAVYLRGFARVQMRGEPDAERALVRAMLAQLASFHSPSDLVIAVCAGDEQRPEWDWVKWLPHAQDDDRRDGAGPLRMISDNVTELERMLGGEVFTERPRFEPSTPVTASESFVVIVVDGVTVPAGHRFAGAGYRNAVVIDMDGALKWQASRSVLHLEVDSEQIRTVNFDRAGRESTKPLCRPDAMSFAAASSLARAISPNRVGTSNDTSEPLATDYELTTLLGISDARTFDTDRLRRGRSAWQRLRVPIGIAGNGTPIELDIKESAEDGMGPHGMLVGATGSGKSELLRTLVLGLVTTHPSDELNLVLVDFKGGAAFLGFEKLPHTSAVITNLVDELELVDRMQDALTGEMNRRQELLRSAGNYSSRRDYEKARRSGVPLDPMPSLFVVVDEFSEMLVSKPEFIDVFAMIGRLGRSLGVHLLLASQRLDEGRISKVETHLSYRIGLRTFSAMDSRAVIGVPDAYELPSGPGNGYLRSDTQTLMRFKAAYVSGPYRTPRRQRSREVIEEQLVAFSGKFIEPRVRRTEEPAEEQPEGESQLSVVDVLIEKLQGVGPAAHQVWLPPMRFSPTLDELLPPLLDDPESGVRAADRKTSDGLRVPLGLIDLPAQQRRELLTIDLSGAEGHIGVAGGPQAGKSTLVRTLIAALALNHSAREVQFYCLDFGGGSLAPLVGLPHVGSVANRLDRDRVSRTVQEVMNLMMRRELFFQNNNLDSMVSYRRARRQGKFQEDPYGDVFLVVDGWHTVRQEFEELENRFQEIATRGLTYGIHLVITSGRWSDMRAWLRGVLGTRLELRLGDPIDSEVNSRLAAKVPNQPGRGLTMDKQHFQIALPRIDGRSSVDDLADSVQDLVDAMAVPGAPKAPPVRLLPAEVHISELPAPQPGVAGLPKIALGIDDVDLAPLWHDFDVTPHLMLFGDTESGKTNMLRHIAKSIAAHYTPKQARIMFADLRRELYDSVPADYHLGYSVAGDGFGTTVDEATGLLTKRLPGPEITPDRLPKRDWWHGGELYIIVDDHELIQSGMNNPLQSLTSLLPQASDIGLHLIIARSTSGASRAMMDQVIRRMWELGTPAMLMSCPKDEGKFLGDLRPKTLPPGRAQFVNRRRTVRMLQTPLLDPEPARAG</sequence>
<keyword evidence="6 9" id="KW-0067">ATP-binding</keyword>
<dbReference type="InterPro" id="IPR003593">
    <property type="entry name" value="AAA+_ATPase"/>
</dbReference>
<accession>A0A840NHB8</accession>
<feature type="domain" description="FtsK" evidence="12">
    <location>
        <begin position="817"/>
        <end position="1008"/>
    </location>
</feature>
<evidence type="ECO:0000256" key="6">
    <source>
        <dbReference type="ARBA" id="ARBA00022840"/>
    </source>
</evidence>
<dbReference type="EMBL" id="JACHIV010000001">
    <property type="protein sequence ID" value="MBB5071876.1"/>
    <property type="molecule type" value="Genomic_DNA"/>
</dbReference>
<feature type="compositionally biased region" description="Low complexity" evidence="10">
    <location>
        <begin position="24"/>
        <end position="35"/>
    </location>
</feature>
<evidence type="ECO:0000256" key="3">
    <source>
        <dbReference type="ARBA" id="ARBA00022692"/>
    </source>
</evidence>
<evidence type="ECO:0000313" key="13">
    <source>
        <dbReference type="EMBL" id="MBB5071876.1"/>
    </source>
</evidence>
<dbReference type="InterPro" id="IPR023837">
    <property type="entry name" value="EccCb-like_Actinobacteria"/>
</dbReference>
<feature type="binding site" evidence="9">
    <location>
        <begin position="484"/>
        <end position="491"/>
    </location>
    <ligand>
        <name>ATP</name>
        <dbReference type="ChEBI" id="CHEBI:30616"/>
    </ligand>
</feature>
<evidence type="ECO:0000256" key="11">
    <source>
        <dbReference type="SAM" id="Phobius"/>
    </source>
</evidence>
<keyword evidence="7 11" id="KW-1133">Transmembrane helix</keyword>
<dbReference type="GO" id="GO:0003677">
    <property type="term" value="F:DNA binding"/>
    <property type="evidence" value="ECO:0007669"/>
    <property type="project" value="InterPro"/>
</dbReference>
<evidence type="ECO:0000256" key="5">
    <source>
        <dbReference type="ARBA" id="ARBA00022741"/>
    </source>
</evidence>
<reference evidence="13 14" key="1">
    <citation type="submission" date="2020-08" db="EMBL/GenBank/DDBJ databases">
        <title>Sequencing the genomes of 1000 actinobacteria strains.</title>
        <authorList>
            <person name="Klenk H.-P."/>
        </authorList>
    </citation>
    <scope>NUCLEOTIDE SEQUENCE [LARGE SCALE GENOMIC DNA]</scope>
    <source>
        <strain evidence="13 14">DSM 45582</strain>
    </source>
</reference>